<evidence type="ECO:0000256" key="4">
    <source>
        <dbReference type="ARBA" id="ARBA00022833"/>
    </source>
</evidence>
<sequence>MTVRLDYDSFDLGGMTWEDAEEAIPNADFLVLPTGSVEQHSIHLPVTVDTLRAEALSRELVESASEHDLSMVRLPTLPYGYSEHHMNYAGTITLSAETYMHVVEEIAQSMAKHGAKRLVLLNCHGGNRSPLKLAGDRIQRDHGVKVFFVHWTDFARDKLKERFGEEWGHAGDHETSVIELFYPDLVKSDKKESQTRKARFEARQYTYFDDITEQGGLGDPTESDAEFLEEIVAETTEKILSALSEDMEQEG</sequence>
<protein>
    <submittedName>
        <fullName evidence="5">Creatinine amidohydrolase</fullName>
    </submittedName>
</protein>
<dbReference type="SUPFAM" id="SSF102215">
    <property type="entry name" value="Creatininase"/>
    <property type="match status" value="1"/>
</dbReference>
<dbReference type="EMBL" id="FTNO01000001">
    <property type="protein sequence ID" value="SIQ83988.1"/>
    <property type="molecule type" value="Genomic_DNA"/>
</dbReference>
<dbReference type="PANTHER" id="PTHR35005:SF1">
    <property type="entry name" value="2-AMINO-5-FORMYLAMINO-6-RIBOSYLAMINOPYRIMIDIN-4(3H)-ONE 5'-MONOPHOSPHATE DEFORMYLASE"/>
    <property type="match status" value="1"/>
</dbReference>
<dbReference type="GO" id="GO:0046872">
    <property type="term" value="F:metal ion binding"/>
    <property type="evidence" value="ECO:0007669"/>
    <property type="project" value="UniProtKB-KW"/>
</dbReference>
<dbReference type="OrthoDB" id="46121at2157"/>
<dbReference type="Gene3D" id="3.40.50.10310">
    <property type="entry name" value="Creatininase"/>
    <property type="match status" value="1"/>
</dbReference>
<evidence type="ECO:0000313" key="5">
    <source>
        <dbReference type="EMBL" id="SIQ83988.1"/>
    </source>
</evidence>
<dbReference type="PANTHER" id="PTHR35005">
    <property type="entry name" value="3-DEHYDRO-SCYLLO-INOSOSE HYDROLASE"/>
    <property type="match status" value="1"/>
</dbReference>
<proteinExistence type="predicted"/>
<dbReference type="GO" id="GO:0016811">
    <property type="term" value="F:hydrolase activity, acting on carbon-nitrogen (but not peptide) bonds, in linear amides"/>
    <property type="evidence" value="ECO:0007669"/>
    <property type="project" value="TreeGrafter"/>
</dbReference>
<reference evidence="6" key="1">
    <citation type="submission" date="2017-01" db="EMBL/GenBank/DDBJ databases">
        <authorList>
            <person name="Varghese N."/>
            <person name="Submissions S."/>
        </authorList>
    </citation>
    <scope>NUCLEOTIDE SEQUENCE [LARGE SCALE GENOMIC DNA]</scope>
    <source>
        <strain evidence="6">CGMCC 1.7737</strain>
    </source>
</reference>
<keyword evidence="2" id="KW-0479">Metal-binding</keyword>
<evidence type="ECO:0000313" key="6">
    <source>
        <dbReference type="Proteomes" id="UP000186914"/>
    </source>
</evidence>
<evidence type="ECO:0000256" key="3">
    <source>
        <dbReference type="ARBA" id="ARBA00022801"/>
    </source>
</evidence>
<dbReference type="InterPro" id="IPR003785">
    <property type="entry name" value="Creatininase/forma_Hydrolase"/>
</dbReference>
<keyword evidence="3 5" id="KW-0378">Hydrolase</keyword>
<evidence type="ECO:0000256" key="1">
    <source>
        <dbReference type="ARBA" id="ARBA00001947"/>
    </source>
</evidence>
<dbReference type="AlphaFoldDB" id="A0A1N6W1Q8"/>
<keyword evidence="4" id="KW-0862">Zinc</keyword>
<gene>
    <name evidence="5" type="ORF">SAMN05421858_0568</name>
</gene>
<evidence type="ECO:0000256" key="2">
    <source>
        <dbReference type="ARBA" id="ARBA00022723"/>
    </source>
</evidence>
<dbReference type="RefSeq" id="WP_076427751.1">
    <property type="nucleotide sequence ID" value="NZ_FTNO01000001.1"/>
</dbReference>
<dbReference type="GO" id="GO:0009231">
    <property type="term" value="P:riboflavin biosynthetic process"/>
    <property type="evidence" value="ECO:0007669"/>
    <property type="project" value="TreeGrafter"/>
</dbReference>
<name>A0A1N6W1Q8_9EURY</name>
<organism evidence="5 6">
    <name type="scientific">Haladaptatus litoreus</name>
    <dbReference type="NCBI Taxonomy" id="553468"/>
    <lineage>
        <taxon>Archaea</taxon>
        <taxon>Methanobacteriati</taxon>
        <taxon>Methanobacteriota</taxon>
        <taxon>Stenosarchaea group</taxon>
        <taxon>Halobacteria</taxon>
        <taxon>Halobacteriales</taxon>
        <taxon>Haladaptataceae</taxon>
        <taxon>Haladaptatus</taxon>
    </lineage>
</organism>
<accession>A0A1N6W1Q8</accession>
<dbReference type="InterPro" id="IPR024087">
    <property type="entry name" value="Creatininase-like_sf"/>
</dbReference>
<keyword evidence="6" id="KW-1185">Reference proteome</keyword>
<comment type="cofactor">
    <cofactor evidence="1">
        <name>Zn(2+)</name>
        <dbReference type="ChEBI" id="CHEBI:29105"/>
    </cofactor>
</comment>
<dbReference type="Proteomes" id="UP000186914">
    <property type="component" value="Unassembled WGS sequence"/>
</dbReference>
<dbReference type="Pfam" id="PF02633">
    <property type="entry name" value="Creatininase"/>
    <property type="match status" value="1"/>
</dbReference>